<comment type="similarity">
    <text evidence="1 6">Belongs to the sigma-70 factor family. ECF subfamily.</text>
</comment>
<dbReference type="Gene3D" id="1.10.10.10">
    <property type="entry name" value="Winged helix-like DNA-binding domain superfamily/Winged helix DNA-binding domain"/>
    <property type="match status" value="1"/>
</dbReference>
<dbReference type="NCBIfam" id="TIGR02937">
    <property type="entry name" value="sigma70-ECF"/>
    <property type="match status" value="1"/>
</dbReference>
<evidence type="ECO:0000313" key="10">
    <source>
        <dbReference type="Proteomes" id="UP001060919"/>
    </source>
</evidence>
<evidence type="ECO:0000259" key="7">
    <source>
        <dbReference type="Pfam" id="PF04542"/>
    </source>
</evidence>
<feature type="domain" description="RNA polymerase sigma factor 70 region 4 type 2" evidence="8">
    <location>
        <begin position="129"/>
        <end position="180"/>
    </location>
</feature>
<dbReference type="GO" id="GO:0016987">
    <property type="term" value="F:sigma factor activity"/>
    <property type="evidence" value="ECO:0007669"/>
    <property type="project" value="UniProtKB-KW"/>
</dbReference>
<dbReference type="PANTHER" id="PTHR43133:SF8">
    <property type="entry name" value="RNA POLYMERASE SIGMA FACTOR HI_1459-RELATED"/>
    <property type="match status" value="1"/>
</dbReference>
<dbReference type="InterPro" id="IPR013249">
    <property type="entry name" value="RNA_pol_sigma70_r4_t2"/>
</dbReference>
<evidence type="ECO:0000259" key="8">
    <source>
        <dbReference type="Pfam" id="PF08281"/>
    </source>
</evidence>
<evidence type="ECO:0000256" key="5">
    <source>
        <dbReference type="ARBA" id="ARBA00023163"/>
    </source>
</evidence>
<dbReference type="InterPro" id="IPR014284">
    <property type="entry name" value="RNA_pol_sigma-70_dom"/>
</dbReference>
<keyword evidence="3 6" id="KW-0731">Sigma factor</keyword>
<dbReference type="SUPFAM" id="SSF88946">
    <property type="entry name" value="Sigma2 domain of RNA polymerase sigma factors"/>
    <property type="match status" value="1"/>
</dbReference>
<dbReference type="GO" id="GO:0006352">
    <property type="term" value="P:DNA-templated transcription initiation"/>
    <property type="evidence" value="ECO:0007669"/>
    <property type="project" value="InterPro"/>
</dbReference>
<name>A0A916DP58_9BACT</name>
<protein>
    <recommendedName>
        <fullName evidence="6">RNA polymerase sigma factor</fullName>
    </recommendedName>
</protein>
<dbReference type="EMBL" id="AP026867">
    <property type="protein sequence ID" value="BDS09966.1"/>
    <property type="molecule type" value="Genomic_DNA"/>
</dbReference>
<proteinExistence type="inferred from homology"/>
<dbReference type="InterPro" id="IPR036388">
    <property type="entry name" value="WH-like_DNA-bd_sf"/>
</dbReference>
<reference evidence="9" key="1">
    <citation type="submission" date="2022-09" db="EMBL/GenBank/DDBJ databases">
        <title>Aureispira anguillicida sp. nov., isolated from Leptocephalus of Japanese eel Anguilla japonica.</title>
        <authorList>
            <person name="Yuasa K."/>
            <person name="Mekata T."/>
            <person name="Ikunari K."/>
        </authorList>
    </citation>
    <scope>NUCLEOTIDE SEQUENCE</scope>
    <source>
        <strain evidence="9">EL160426</strain>
    </source>
</reference>
<evidence type="ECO:0000256" key="2">
    <source>
        <dbReference type="ARBA" id="ARBA00023015"/>
    </source>
</evidence>
<evidence type="ECO:0000256" key="1">
    <source>
        <dbReference type="ARBA" id="ARBA00010641"/>
    </source>
</evidence>
<evidence type="ECO:0000313" key="9">
    <source>
        <dbReference type="EMBL" id="BDS09966.1"/>
    </source>
</evidence>
<keyword evidence="4 6" id="KW-0238">DNA-binding</keyword>
<dbReference type="InterPro" id="IPR039425">
    <property type="entry name" value="RNA_pol_sigma-70-like"/>
</dbReference>
<dbReference type="InterPro" id="IPR013324">
    <property type="entry name" value="RNA_pol_sigma_r3/r4-like"/>
</dbReference>
<dbReference type="RefSeq" id="WP_264791312.1">
    <property type="nucleotide sequence ID" value="NZ_AP026867.1"/>
</dbReference>
<dbReference type="Gene3D" id="1.10.1740.10">
    <property type="match status" value="1"/>
</dbReference>
<evidence type="ECO:0000256" key="4">
    <source>
        <dbReference type="ARBA" id="ARBA00023125"/>
    </source>
</evidence>
<keyword evidence="10" id="KW-1185">Reference proteome</keyword>
<dbReference type="Proteomes" id="UP001060919">
    <property type="component" value="Chromosome"/>
</dbReference>
<dbReference type="KEGG" id="aup:AsAng_0006710"/>
<dbReference type="Pfam" id="PF08281">
    <property type="entry name" value="Sigma70_r4_2"/>
    <property type="match status" value="1"/>
</dbReference>
<sequence length="191" mass="22514">MENPISKEINVADWVNAYGDELYRYAYSKTGDSHVSEDLVQDAFLGALQNTTDQSEIKNQKSWLFSILRNKVVDYYRELERKSKKENNWDTNLELDVHFTSMGMWRTSEKAMVWNNTENLATNKEFNAILDACLTKLPKHYQAVVRLKIMEDERTDCICEDLGISTSNLWQIIHRTKLRLRKCINKHWFQA</sequence>
<dbReference type="InterPro" id="IPR007627">
    <property type="entry name" value="RNA_pol_sigma70_r2"/>
</dbReference>
<dbReference type="InterPro" id="IPR013325">
    <property type="entry name" value="RNA_pol_sigma_r2"/>
</dbReference>
<evidence type="ECO:0000256" key="3">
    <source>
        <dbReference type="ARBA" id="ARBA00023082"/>
    </source>
</evidence>
<keyword evidence="2 6" id="KW-0805">Transcription regulation</keyword>
<dbReference type="PANTHER" id="PTHR43133">
    <property type="entry name" value="RNA POLYMERASE ECF-TYPE SIGMA FACTO"/>
    <property type="match status" value="1"/>
</dbReference>
<gene>
    <name evidence="9" type="ORF">AsAng_0006710</name>
</gene>
<dbReference type="GO" id="GO:0003677">
    <property type="term" value="F:DNA binding"/>
    <property type="evidence" value="ECO:0007669"/>
    <property type="project" value="UniProtKB-KW"/>
</dbReference>
<feature type="domain" description="RNA polymerase sigma-70 region 2" evidence="7">
    <location>
        <begin position="15"/>
        <end position="81"/>
    </location>
</feature>
<keyword evidence="5 6" id="KW-0804">Transcription</keyword>
<dbReference type="InterPro" id="IPR000838">
    <property type="entry name" value="RNA_pol_sigma70_ECF_CS"/>
</dbReference>
<dbReference type="Pfam" id="PF04542">
    <property type="entry name" value="Sigma70_r2"/>
    <property type="match status" value="1"/>
</dbReference>
<evidence type="ECO:0000256" key="6">
    <source>
        <dbReference type="RuleBase" id="RU000716"/>
    </source>
</evidence>
<organism evidence="9 10">
    <name type="scientific">Aureispira anguillae</name>
    <dbReference type="NCBI Taxonomy" id="2864201"/>
    <lineage>
        <taxon>Bacteria</taxon>
        <taxon>Pseudomonadati</taxon>
        <taxon>Bacteroidota</taxon>
        <taxon>Saprospiria</taxon>
        <taxon>Saprospirales</taxon>
        <taxon>Saprospiraceae</taxon>
        <taxon>Aureispira</taxon>
    </lineage>
</organism>
<dbReference type="SUPFAM" id="SSF88659">
    <property type="entry name" value="Sigma3 and sigma4 domains of RNA polymerase sigma factors"/>
    <property type="match status" value="1"/>
</dbReference>
<dbReference type="PROSITE" id="PS01063">
    <property type="entry name" value="SIGMA70_ECF"/>
    <property type="match status" value="1"/>
</dbReference>
<dbReference type="AlphaFoldDB" id="A0A916DP58"/>
<accession>A0A916DP58</accession>